<dbReference type="InterPro" id="IPR049326">
    <property type="entry name" value="Rhodopsin_dom_fungi"/>
</dbReference>
<dbReference type="Proteomes" id="UP001338125">
    <property type="component" value="Unassembled WGS sequence"/>
</dbReference>
<sequence>MLLILPLATTFRPQMLIKGKIGVRLVFSVGTIACLLDLSRIIELGVDTDDKVDPSYGIVMFLILSAATEVAAIVCASLPIINPELLKQYEHHCYQHCYRSKSNGSAHRSNPNEGFEQLDDCRVVIDCKDDQIQLGKINTPSYSYILCGGKILAENNVKVTLGYGHGYGHRAHAL</sequence>
<evidence type="ECO:0000256" key="3">
    <source>
        <dbReference type="ARBA" id="ARBA00022989"/>
    </source>
</evidence>
<evidence type="ECO:0000256" key="6">
    <source>
        <dbReference type="SAM" id="Phobius"/>
    </source>
</evidence>
<keyword evidence="3 6" id="KW-1133">Transmembrane helix</keyword>
<evidence type="ECO:0000313" key="8">
    <source>
        <dbReference type="EMBL" id="KAK5996345.1"/>
    </source>
</evidence>
<evidence type="ECO:0000256" key="1">
    <source>
        <dbReference type="ARBA" id="ARBA00004141"/>
    </source>
</evidence>
<evidence type="ECO:0000259" key="7">
    <source>
        <dbReference type="Pfam" id="PF20684"/>
    </source>
</evidence>
<feature type="transmembrane region" description="Helical" evidence="6">
    <location>
        <begin position="21"/>
        <end position="42"/>
    </location>
</feature>
<keyword evidence="4 6" id="KW-0472">Membrane</keyword>
<comment type="similarity">
    <text evidence="5">Belongs to the SAT4 family.</text>
</comment>
<name>A0ABR0SX31_9HYPO</name>
<evidence type="ECO:0000256" key="5">
    <source>
        <dbReference type="ARBA" id="ARBA00038359"/>
    </source>
</evidence>
<dbReference type="PANTHER" id="PTHR33048">
    <property type="entry name" value="PTH11-LIKE INTEGRAL MEMBRANE PROTEIN (AFU_ORTHOLOGUE AFUA_5G11245)"/>
    <property type="match status" value="1"/>
</dbReference>
<evidence type="ECO:0000256" key="2">
    <source>
        <dbReference type="ARBA" id="ARBA00022692"/>
    </source>
</evidence>
<feature type="domain" description="Rhodopsin" evidence="7">
    <location>
        <begin position="1"/>
        <end position="83"/>
    </location>
</feature>
<proteinExistence type="inferred from homology"/>
<gene>
    <name evidence="8" type="ORF">PT974_01679</name>
</gene>
<keyword evidence="2 6" id="KW-0812">Transmembrane</keyword>
<dbReference type="InterPro" id="IPR052337">
    <property type="entry name" value="SAT4-like"/>
</dbReference>
<reference evidence="8 9" key="1">
    <citation type="submission" date="2024-01" db="EMBL/GenBank/DDBJ databases">
        <title>Complete genome of Cladobotryum mycophilum ATHUM6906.</title>
        <authorList>
            <person name="Christinaki A.C."/>
            <person name="Myridakis A.I."/>
            <person name="Kouvelis V.N."/>
        </authorList>
    </citation>
    <scope>NUCLEOTIDE SEQUENCE [LARGE SCALE GENOMIC DNA]</scope>
    <source>
        <strain evidence="8 9">ATHUM6906</strain>
    </source>
</reference>
<keyword evidence="9" id="KW-1185">Reference proteome</keyword>
<evidence type="ECO:0000256" key="4">
    <source>
        <dbReference type="ARBA" id="ARBA00023136"/>
    </source>
</evidence>
<dbReference type="Pfam" id="PF20684">
    <property type="entry name" value="Fung_rhodopsin"/>
    <property type="match status" value="1"/>
</dbReference>
<dbReference type="EMBL" id="JAVFKD010000002">
    <property type="protein sequence ID" value="KAK5996345.1"/>
    <property type="molecule type" value="Genomic_DNA"/>
</dbReference>
<protein>
    <recommendedName>
        <fullName evidence="7">Rhodopsin domain-containing protein</fullName>
    </recommendedName>
</protein>
<feature type="transmembrane region" description="Helical" evidence="6">
    <location>
        <begin position="54"/>
        <end position="81"/>
    </location>
</feature>
<accession>A0ABR0SX31</accession>
<dbReference type="PANTHER" id="PTHR33048:SF47">
    <property type="entry name" value="INTEGRAL MEMBRANE PROTEIN-RELATED"/>
    <property type="match status" value="1"/>
</dbReference>
<evidence type="ECO:0000313" key="9">
    <source>
        <dbReference type="Proteomes" id="UP001338125"/>
    </source>
</evidence>
<comment type="caution">
    <text evidence="8">The sequence shown here is derived from an EMBL/GenBank/DDBJ whole genome shotgun (WGS) entry which is preliminary data.</text>
</comment>
<organism evidence="8 9">
    <name type="scientific">Cladobotryum mycophilum</name>
    <dbReference type="NCBI Taxonomy" id="491253"/>
    <lineage>
        <taxon>Eukaryota</taxon>
        <taxon>Fungi</taxon>
        <taxon>Dikarya</taxon>
        <taxon>Ascomycota</taxon>
        <taxon>Pezizomycotina</taxon>
        <taxon>Sordariomycetes</taxon>
        <taxon>Hypocreomycetidae</taxon>
        <taxon>Hypocreales</taxon>
        <taxon>Hypocreaceae</taxon>
        <taxon>Cladobotryum</taxon>
    </lineage>
</organism>
<comment type="subcellular location">
    <subcellularLocation>
        <location evidence="1">Membrane</location>
        <topology evidence="1">Multi-pass membrane protein</topology>
    </subcellularLocation>
</comment>